<dbReference type="SUPFAM" id="SSF53098">
    <property type="entry name" value="Ribonuclease H-like"/>
    <property type="match status" value="1"/>
</dbReference>
<keyword evidence="12" id="KW-1185">Reference proteome</keyword>
<keyword evidence="5" id="KW-0255">Endonuclease</keyword>
<evidence type="ECO:0000256" key="2">
    <source>
        <dbReference type="ARBA" id="ARBA00022679"/>
    </source>
</evidence>
<dbReference type="Gene3D" id="3.10.10.10">
    <property type="entry name" value="HIV Type 1 Reverse Transcriptase, subunit A, domain 1"/>
    <property type="match status" value="1"/>
</dbReference>
<dbReference type="InterPro" id="IPR001584">
    <property type="entry name" value="Integrase_cat-core"/>
</dbReference>
<feature type="domain" description="Reverse transcriptase" evidence="9">
    <location>
        <begin position="150"/>
        <end position="329"/>
    </location>
</feature>
<evidence type="ECO:0000256" key="4">
    <source>
        <dbReference type="ARBA" id="ARBA00022722"/>
    </source>
</evidence>
<dbReference type="InterPro" id="IPR043502">
    <property type="entry name" value="DNA/RNA_pol_sf"/>
</dbReference>
<name>A0AAP0J183_9MAGN</name>
<keyword evidence="7" id="KW-0695">RNA-directed DNA polymerase</keyword>
<evidence type="ECO:0000256" key="7">
    <source>
        <dbReference type="ARBA" id="ARBA00022918"/>
    </source>
</evidence>
<evidence type="ECO:0000259" key="9">
    <source>
        <dbReference type="PROSITE" id="PS50878"/>
    </source>
</evidence>
<evidence type="ECO:0000313" key="12">
    <source>
        <dbReference type="Proteomes" id="UP001419268"/>
    </source>
</evidence>
<dbReference type="GO" id="GO:0006508">
    <property type="term" value="P:proteolysis"/>
    <property type="evidence" value="ECO:0007669"/>
    <property type="project" value="UniProtKB-KW"/>
</dbReference>
<dbReference type="InterPro" id="IPR043128">
    <property type="entry name" value="Rev_trsase/Diguanyl_cyclase"/>
</dbReference>
<accession>A0AAP0J183</accession>
<dbReference type="GO" id="GO:0015074">
    <property type="term" value="P:DNA integration"/>
    <property type="evidence" value="ECO:0007669"/>
    <property type="project" value="InterPro"/>
</dbReference>
<dbReference type="GO" id="GO:0003964">
    <property type="term" value="F:RNA-directed DNA polymerase activity"/>
    <property type="evidence" value="ECO:0007669"/>
    <property type="project" value="UniProtKB-KW"/>
</dbReference>
<dbReference type="FunFam" id="1.10.340.70:FF:000001">
    <property type="entry name" value="Retrovirus-related Pol polyprotein from transposon gypsy-like Protein"/>
    <property type="match status" value="1"/>
</dbReference>
<dbReference type="Gene3D" id="3.30.70.270">
    <property type="match status" value="2"/>
</dbReference>
<dbReference type="GO" id="GO:0008233">
    <property type="term" value="F:peptidase activity"/>
    <property type="evidence" value="ECO:0007669"/>
    <property type="project" value="UniProtKB-KW"/>
</dbReference>
<dbReference type="PANTHER" id="PTHR37984:SF5">
    <property type="entry name" value="PROTEIN NYNRIN-LIKE"/>
    <property type="match status" value="1"/>
</dbReference>
<dbReference type="GO" id="GO:0004519">
    <property type="term" value="F:endonuclease activity"/>
    <property type="evidence" value="ECO:0007669"/>
    <property type="project" value="UniProtKB-KW"/>
</dbReference>
<evidence type="ECO:0000259" key="10">
    <source>
        <dbReference type="PROSITE" id="PS50994"/>
    </source>
</evidence>
<keyword evidence="2" id="KW-0808">Transferase</keyword>
<dbReference type="FunFam" id="3.10.10.10:FF:000007">
    <property type="entry name" value="Retrovirus-related Pol polyprotein from transposon 17.6-like Protein"/>
    <property type="match status" value="1"/>
</dbReference>
<dbReference type="EMBL" id="JBBNAG010000006">
    <property type="protein sequence ID" value="KAK9125601.1"/>
    <property type="molecule type" value="Genomic_DNA"/>
</dbReference>
<organism evidence="11 12">
    <name type="scientific">Stephania cephalantha</name>
    <dbReference type="NCBI Taxonomy" id="152367"/>
    <lineage>
        <taxon>Eukaryota</taxon>
        <taxon>Viridiplantae</taxon>
        <taxon>Streptophyta</taxon>
        <taxon>Embryophyta</taxon>
        <taxon>Tracheophyta</taxon>
        <taxon>Spermatophyta</taxon>
        <taxon>Magnoliopsida</taxon>
        <taxon>Ranunculales</taxon>
        <taxon>Menispermaceae</taxon>
        <taxon>Menispermoideae</taxon>
        <taxon>Cissampelideae</taxon>
        <taxon>Stephania</taxon>
    </lineage>
</organism>
<dbReference type="CDD" id="cd09274">
    <property type="entry name" value="RNase_HI_RT_Ty3"/>
    <property type="match status" value="1"/>
</dbReference>
<dbReference type="GO" id="GO:0003676">
    <property type="term" value="F:nucleic acid binding"/>
    <property type="evidence" value="ECO:0007669"/>
    <property type="project" value="InterPro"/>
</dbReference>
<comment type="caution">
    <text evidence="11">The sequence shown here is derived from an EMBL/GenBank/DDBJ whole genome shotgun (WGS) entry which is preliminary data.</text>
</comment>
<gene>
    <name evidence="11" type="ORF">Scep_014447</name>
</gene>
<evidence type="ECO:0000313" key="11">
    <source>
        <dbReference type="EMBL" id="KAK9125601.1"/>
    </source>
</evidence>
<dbReference type="PANTHER" id="PTHR37984">
    <property type="entry name" value="PROTEIN CBG26694"/>
    <property type="match status" value="1"/>
</dbReference>
<dbReference type="Pfam" id="PF00078">
    <property type="entry name" value="RVT_1"/>
    <property type="match status" value="1"/>
</dbReference>
<dbReference type="SUPFAM" id="SSF56672">
    <property type="entry name" value="DNA/RNA polymerases"/>
    <property type="match status" value="1"/>
</dbReference>
<dbReference type="Pfam" id="PF17921">
    <property type="entry name" value="Integrase_H2C2"/>
    <property type="match status" value="1"/>
</dbReference>
<dbReference type="Gene3D" id="3.10.20.370">
    <property type="match status" value="1"/>
</dbReference>
<dbReference type="PROSITE" id="PS50878">
    <property type="entry name" value="RT_POL"/>
    <property type="match status" value="1"/>
</dbReference>
<dbReference type="InterPro" id="IPR050951">
    <property type="entry name" value="Retrovirus_Pol_polyprotein"/>
</dbReference>
<keyword evidence="1" id="KW-0645">Protease</keyword>
<dbReference type="InterPro" id="IPR041588">
    <property type="entry name" value="Integrase_H2C2"/>
</dbReference>
<dbReference type="PROSITE" id="PS50994">
    <property type="entry name" value="INTEGRASE"/>
    <property type="match status" value="1"/>
</dbReference>
<protein>
    <submittedName>
        <fullName evidence="11">Uncharacterized protein</fullName>
    </submittedName>
</protein>
<dbReference type="InterPro" id="IPR036397">
    <property type="entry name" value="RNaseH_sf"/>
</dbReference>
<evidence type="ECO:0000256" key="3">
    <source>
        <dbReference type="ARBA" id="ARBA00022695"/>
    </source>
</evidence>
<keyword evidence="4" id="KW-0540">Nuclease</keyword>
<evidence type="ECO:0000256" key="5">
    <source>
        <dbReference type="ARBA" id="ARBA00022759"/>
    </source>
</evidence>
<dbReference type="FunFam" id="3.10.20.370:FF:000001">
    <property type="entry name" value="Retrovirus-related Pol polyprotein from transposon 17.6-like protein"/>
    <property type="match status" value="1"/>
</dbReference>
<reference evidence="11 12" key="1">
    <citation type="submission" date="2024-01" db="EMBL/GenBank/DDBJ databases">
        <title>Genome assemblies of Stephania.</title>
        <authorList>
            <person name="Yang L."/>
        </authorList>
    </citation>
    <scope>NUCLEOTIDE SEQUENCE [LARGE SCALE GENOMIC DNA]</scope>
    <source>
        <strain evidence="11">JXDWG</strain>
        <tissue evidence="11">Leaf</tissue>
    </source>
</reference>
<dbReference type="InterPro" id="IPR012337">
    <property type="entry name" value="RNaseH-like_sf"/>
</dbReference>
<dbReference type="InterPro" id="IPR000477">
    <property type="entry name" value="RT_dom"/>
</dbReference>
<keyword evidence="8" id="KW-0511">Multifunctional enzyme</keyword>
<dbReference type="Pfam" id="PF17919">
    <property type="entry name" value="RT_RNaseH_2"/>
    <property type="match status" value="1"/>
</dbReference>
<dbReference type="Gene3D" id="3.30.420.10">
    <property type="entry name" value="Ribonuclease H-like superfamily/Ribonuclease H"/>
    <property type="match status" value="1"/>
</dbReference>
<dbReference type="AlphaFoldDB" id="A0AAP0J183"/>
<dbReference type="FunFam" id="3.30.70.270:FF:000020">
    <property type="entry name" value="Transposon Tf2-6 polyprotein-like Protein"/>
    <property type="match status" value="1"/>
</dbReference>
<keyword evidence="6" id="KW-0378">Hydrolase</keyword>
<dbReference type="InterPro" id="IPR041577">
    <property type="entry name" value="RT_RNaseH_2"/>
</dbReference>
<proteinExistence type="predicted"/>
<dbReference type="Proteomes" id="UP001419268">
    <property type="component" value="Unassembled WGS sequence"/>
</dbReference>
<feature type="domain" description="Integrase catalytic" evidence="10">
    <location>
        <begin position="667"/>
        <end position="737"/>
    </location>
</feature>
<keyword evidence="3" id="KW-0548">Nucleotidyltransferase</keyword>
<evidence type="ECO:0000256" key="8">
    <source>
        <dbReference type="ARBA" id="ARBA00023268"/>
    </source>
</evidence>
<evidence type="ECO:0000256" key="6">
    <source>
        <dbReference type="ARBA" id="ARBA00022801"/>
    </source>
</evidence>
<evidence type="ECO:0000256" key="1">
    <source>
        <dbReference type="ARBA" id="ARBA00022670"/>
    </source>
</evidence>
<sequence>MSLPNSDVLLGMQWLYSLGVTTADWPNLTLTFTSEGKDYSIQGDPNLHRALISCRSLQRSYEKAVGCFLIELYQFSTTSETPDLSSIDPSIQSVLLSFSALFQAPTALPPPRAFDHAIVLQEGTDPVRVRPYRYPHIQKEEIEKMVSEMLQACLIQPSCNPFSNPVLLVKKKDGSWRFCVDYRALNKVTVPDRFPIPNIDELLDELHGATVFSKLDLRSGYHQIRVRPQDVPKTAFRTHEGHYEFLVMPFGLSNAPATFQALMNSIFKGLLRKSVLVFFDDILVFSRSLPEHVEHLSQVLSILSDHSLFVNFKKCCFAQLQLDYLGHIISAQGVMADPGKVQAMVDWPTPSNPKELRGFLGLTGYYRRFVRNYGKLAAPLTQLLRKDGFSWSSEATAAVQALKQAMVDVPVLGLPDFSATFVLETDASGVGVGAVLSQHDRPIAFFSQALSPRARLRSAYERELMAIVLAVQKWRHYLLGRKFVVRSDQRSLKYLSEQRVIAPEYQRWVLKLLGYQFEIHYKPGPSNTAADALSRFPCMDLQSLTTISFLDVDLLHSEVLRDPFLCPILHALQQGTDAPPGWSLFRDHLRYDDRMVISATSSLKGQILSEFHASPIGGHGGFLKTFKRISAELFWVGMKKDIKDFVATCDICQRHKYETLAPASAPTTRSPYAIWEHISMDFIEGLPRSSGWNAILVVVDRFSKYSHFLPLKHPFSAKSVASIFLHEIVRLHGFPQA</sequence>
<dbReference type="Gene3D" id="1.10.340.70">
    <property type="match status" value="1"/>
</dbReference>
<dbReference type="CDD" id="cd01647">
    <property type="entry name" value="RT_LTR"/>
    <property type="match status" value="1"/>
</dbReference>